<dbReference type="PANTHER" id="PTHR35165">
    <property type="entry name" value="OS08G0113900 PROTEIN"/>
    <property type="match status" value="1"/>
</dbReference>
<evidence type="ECO:0008006" key="4">
    <source>
        <dbReference type="Google" id="ProtNLM"/>
    </source>
</evidence>
<protein>
    <recommendedName>
        <fullName evidence="4">Transmembrane protein</fullName>
    </recommendedName>
</protein>
<sequence>MEPGTNKDPVGAGRTWRLAGACLLLVGLGGAALLAWWALAFHRSDEQLWMVPVGLVLLGTPLVAWLSVCAAGLCRRLESPVTPPALDPER</sequence>
<reference evidence="2" key="1">
    <citation type="journal article" date="2017" name="Gigascience">
        <title>The genome draft of coconut (Cocos nucifera).</title>
        <authorList>
            <person name="Xiao Y."/>
            <person name="Xu P."/>
            <person name="Fan H."/>
            <person name="Baudouin L."/>
            <person name="Xia W."/>
            <person name="Bocs S."/>
            <person name="Xu J."/>
            <person name="Li Q."/>
            <person name="Guo A."/>
            <person name="Zhou L."/>
            <person name="Li J."/>
            <person name="Wu Y."/>
            <person name="Ma Z."/>
            <person name="Armero A."/>
            <person name="Issali A.E."/>
            <person name="Liu N."/>
            <person name="Peng M."/>
            <person name="Yang Y."/>
        </authorList>
    </citation>
    <scope>NUCLEOTIDE SEQUENCE</scope>
    <source>
        <tissue evidence="2">Spear leaf of Hainan Tall coconut</tissue>
    </source>
</reference>
<organism evidence="2 3">
    <name type="scientific">Cocos nucifera</name>
    <name type="common">Coconut palm</name>
    <dbReference type="NCBI Taxonomy" id="13894"/>
    <lineage>
        <taxon>Eukaryota</taxon>
        <taxon>Viridiplantae</taxon>
        <taxon>Streptophyta</taxon>
        <taxon>Embryophyta</taxon>
        <taxon>Tracheophyta</taxon>
        <taxon>Spermatophyta</taxon>
        <taxon>Magnoliopsida</taxon>
        <taxon>Liliopsida</taxon>
        <taxon>Arecaceae</taxon>
        <taxon>Arecoideae</taxon>
        <taxon>Cocoseae</taxon>
        <taxon>Attaleinae</taxon>
        <taxon>Cocos</taxon>
    </lineage>
</organism>
<evidence type="ECO:0000256" key="1">
    <source>
        <dbReference type="SAM" id="Phobius"/>
    </source>
</evidence>
<keyword evidence="1" id="KW-0472">Membrane</keyword>
<evidence type="ECO:0000313" key="3">
    <source>
        <dbReference type="Proteomes" id="UP000797356"/>
    </source>
</evidence>
<dbReference type="PANTHER" id="PTHR35165:SF1">
    <property type="entry name" value="OS04G0577375 PROTEIN"/>
    <property type="match status" value="1"/>
</dbReference>
<feature type="transmembrane region" description="Helical" evidence="1">
    <location>
        <begin position="51"/>
        <end position="74"/>
    </location>
</feature>
<dbReference type="EMBL" id="CM017881">
    <property type="protein sequence ID" value="KAG1362362.1"/>
    <property type="molecule type" value="Genomic_DNA"/>
</dbReference>
<keyword evidence="3" id="KW-1185">Reference proteome</keyword>
<comment type="caution">
    <text evidence="2">The sequence shown here is derived from an EMBL/GenBank/DDBJ whole genome shotgun (WGS) entry which is preliminary data.</text>
</comment>
<keyword evidence="1" id="KW-0812">Transmembrane</keyword>
<feature type="transmembrane region" description="Helical" evidence="1">
    <location>
        <begin position="21"/>
        <end position="39"/>
    </location>
</feature>
<dbReference type="AlphaFoldDB" id="A0A8K0IMN1"/>
<evidence type="ECO:0000313" key="2">
    <source>
        <dbReference type="EMBL" id="KAG1362362.1"/>
    </source>
</evidence>
<keyword evidence="1" id="KW-1133">Transmembrane helix</keyword>
<proteinExistence type="predicted"/>
<name>A0A8K0IMN1_COCNU</name>
<accession>A0A8K0IMN1</accession>
<dbReference type="Pfam" id="PF16594">
    <property type="entry name" value="ATP-synt_Z"/>
    <property type="match status" value="1"/>
</dbReference>
<dbReference type="InterPro" id="IPR032238">
    <property type="entry name" value="ATP-synth_Z"/>
</dbReference>
<reference evidence="2" key="2">
    <citation type="submission" date="2019-07" db="EMBL/GenBank/DDBJ databases">
        <authorList>
            <person name="Yang Y."/>
            <person name="Bocs S."/>
            <person name="Baudouin L."/>
        </authorList>
    </citation>
    <scope>NUCLEOTIDE SEQUENCE</scope>
    <source>
        <tissue evidence="2">Spear leaf of Hainan Tall coconut</tissue>
    </source>
</reference>
<gene>
    <name evidence="2" type="ORF">COCNU_10G005810</name>
</gene>
<dbReference type="Proteomes" id="UP000797356">
    <property type="component" value="Chromosome 10"/>
</dbReference>